<proteinExistence type="inferred from homology"/>
<name>A0A2R7Y835_9CREN</name>
<sequence length="262" mass="28940">MGIVEGLKVLVTASTRGLGRGAAEVLLDQGAYVVINGRNPENVSKALSELKSRYGERVHGVVADLTSKEDVYRLVDEAVKYLGGLDSLVYITGPPRPGKFTEIGVDEWEYNARLLILNAIWLVNAALPHLRKSSNPSIVFSTSIAVKEPIPYLALSNVLRIGIHGLMKTLARELAPEGIRVNAVLPGHIETERNRRLIEDRALREGKTYEEVYREYASEIPMRRLGKPTEFGWVVTFLVSKYASYVTGASIPVDGGLLRSHF</sequence>
<reference evidence="3 4" key="1">
    <citation type="journal article" date="2018" name="Syst. Appl. Microbiol.">
        <title>A new symbiotic nanoarchaeote (Candidatus Nanoclepta minutus) and its host (Zestosphaera tikiterensis gen. nov., sp. nov.) from a New Zealand hot spring.</title>
        <authorList>
            <person name="St John E."/>
            <person name="Liu Y."/>
            <person name="Podar M."/>
            <person name="Stott M.B."/>
            <person name="Meneghin J."/>
            <person name="Chen Z."/>
            <person name="Lagutin K."/>
            <person name="Mitchell K."/>
            <person name="Reysenbach A.L."/>
        </authorList>
    </citation>
    <scope>NUCLEOTIDE SEQUENCE [LARGE SCALE GENOMIC DNA]</scope>
    <source>
        <strain evidence="3">NZ3</strain>
    </source>
</reference>
<dbReference type="FunFam" id="3.40.50.720:FF:000084">
    <property type="entry name" value="Short-chain dehydrogenase reductase"/>
    <property type="match status" value="1"/>
</dbReference>
<comment type="caution">
    <text evidence="3">The sequence shown here is derived from an EMBL/GenBank/DDBJ whole genome shotgun (WGS) entry which is preliminary data.</text>
</comment>
<dbReference type="EMBL" id="NBVN01000002">
    <property type="protein sequence ID" value="PUA33694.1"/>
    <property type="molecule type" value="Genomic_DNA"/>
</dbReference>
<protein>
    <submittedName>
        <fullName evidence="3">Short-chain dehydrogenase</fullName>
    </submittedName>
</protein>
<gene>
    <name evidence="3" type="ORF">B7O98_04580</name>
</gene>
<evidence type="ECO:0000256" key="2">
    <source>
        <dbReference type="ARBA" id="ARBA00023002"/>
    </source>
</evidence>
<dbReference type="PRINTS" id="PR00081">
    <property type="entry name" value="GDHRDH"/>
</dbReference>
<dbReference type="GO" id="GO:0016491">
    <property type="term" value="F:oxidoreductase activity"/>
    <property type="evidence" value="ECO:0007669"/>
    <property type="project" value="UniProtKB-KW"/>
</dbReference>
<evidence type="ECO:0000313" key="3">
    <source>
        <dbReference type="EMBL" id="PUA33694.1"/>
    </source>
</evidence>
<dbReference type="Proteomes" id="UP000244093">
    <property type="component" value="Unassembled WGS sequence"/>
</dbReference>
<accession>A0A2R7Y835</accession>
<dbReference type="CDD" id="cd05344">
    <property type="entry name" value="BKR_like_SDR_like"/>
    <property type="match status" value="1"/>
</dbReference>
<dbReference type="InterPro" id="IPR002347">
    <property type="entry name" value="SDR_fam"/>
</dbReference>
<evidence type="ECO:0000256" key="1">
    <source>
        <dbReference type="ARBA" id="ARBA00006484"/>
    </source>
</evidence>
<evidence type="ECO:0000313" key="4">
    <source>
        <dbReference type="Proteomes" id="UP000244093"/>
    </source>
</evidence>
<dbReference type="InterPro" id="IPR036291">
    <property type="entry name" value="NAD(P)-bd_dom_sf"/>
</dbReference>
<dbReference type="AlphaFoldDB" id="A0A2R7Y835"/>
<comment type="similarity">
    <text evidence="1">Belongs to the short-chain dehydrogenases/reductases (SDR) family.</text>
</comment>
<organism evidence="3 4">
    <name type="scientific">Zestosphaera tikiterensis</name>
    <dbReference type="NCBI Taxonomy" id="1973259"/>
    <lineage>
        <taxon>Archaea</taxon>
        <taxon>Thermoproteota</taxon>
        <taxon>Thermoprotei</taxon>
        <taxon>Desulfurococcales</taxon>
        <taxon>Desulfurococcaceae</taxon>
        <taxon>Zestosphaera</taxon>
    </lineage>
</organism>
<keyword evidence="2" id="KW-0560">Oxidoreductase</keyword>
<dbReference type="PANTHER" id="PTHR43943">
    <property type="entry name" value="DEHYDROGENASE/REDUCTASE (SDR FAMILY) MEMBER 4"/>
    <property type="match status" value="1"/>
</dbReference>
<dbReference type="Pfam" id="PF13561">
    <property type="entry name" value="adh_short_C2"/>
    <property type="match status" value="1"/>
</dbReference>
<dbReference type="PANTHER" id="PTHR43943:SF17">
    <property type="entry name" value="3-PHENYLPROPIONATE-DIHYDRODIOL_CINNAMIC ACID-DIHYDRODIOL DEHYDROGENASE"/>
    <property type="match status" value="1"/>
</dbReference>
<dbReference type="Gene3D" id="3.40.50.720">
    <property type="entry name" value="NAD(P)-binding Rossmann-like Domain"/>
    <property type="match status" value="1"/>
</dbReference>
<dbReference type="SUPFAM" id="SSF51735">
    <property type="entry name" value="NAD(P)-binding Rossmann-fold domains"/>
    <property type="match status" value="1"/>
</dbReference>